<comment type="similarity">
    <text evidence="2">Belongs to the fatty acid desaturase CarF family.</text>
</comment>
<evidence type="ECO:0000256" key="6">
    <source>
        <dbReference type="SAM" id="MobiDB-lite"/>
    </source>
</evidence>
<gene>
    <name evidence="9" type="ORF">TeGR_g11725</name>
</gene>
<feature type="transmembrane region" description="Helical" evidence="7">
    <location>
        <begin position="257"/>
        <end position="275"/>
    </location>
</feature>
<evidence type="ECO:0000256" key="2">
    <source>
        <dbReference type="ARBA" id="ARBA00007620"/>
    </source>
</evidence>
<dbReference type="Proteomes" id="UP001165060">
    <property type="component" value="Unassembled WGS sequence"/>
</dbReference>
<keyword evidence="10" id="KW-1185">Reference proteome</keyword>
<evidence type="ECO:0000256" key="5">
    <source>
        <dbReference type="ARBA" id="ARBA00023136"/>
    </source>
</evidence>
<feature type="compositionally biased region" description="Polar residues" evidence="6">
    <location>
        <begin position="1"/>
        <end position="12"/>
    </location>
</feature>
<keyword evidence="4 7" id="KW-1133">Transmembrane helix</keyword>
<sequence length="286" mass="32316">MCKTVNTRSTPNLRKRGGSPDSATSASADPKQKLTGAGVMPSFDHTDVSQRKFDDNPFMISDLLVFLFVGIPVMAHMGARLFASEEIGPVDMAVALIVSYVFVEPASGVLHVVLDNEKFNSWPLLGEVAISFQRHHDKPIEISWRPTLNFFLEPMVPWAIIGAQSLFIKNDFTVAVLFNLFFTTQLMMFAHRWSHMANSRKPPGVKTLQNLGIIMSDAHHHDHHRTYDCNFAICAGWSNPVMNWLTKNGPWDEDNQWWFTVLAGFYFLPLMLGAYRGELQMPTNPF</sequence>
<dbReference type="InterPro" id="IPR019547">
    <property type="entry name" value="Lipid_desat"/>
</dbReference>
<dbReference type="PANTHER" id="PTHR48140:SF1">
    <property type="entry name" value="FATTY ACID DESATURASE 4, CHLOROPLASTIC-RELATED"/>
    <property type="match status" value="1"/>
</dbReference>
<organism evidence="9 10">
    <name type="scientific">Tetraparma gracilis</name>
    <dbReference type="NCBI Taxonomy" id="2962635"/>
    <lineage>
        <taxon>Eukaryota</taxon>
        <taxon>Sar</taxon>
        <taxon>Stramenopiles</taxon>
        <taxon>Ochrophyta</taxon>
        <taxon>Bolidophyceae</taxon>
        <taxon>Parmales</taxon>
        <taxon>Triparmaceae</taxon>
        <taxon>Tetraparma</taxon>
    </lineage>
</organism>
<dbReference type="InterPro" id="IPR052864">
    <property type="entry name" value="Chloroplast_FAD_CarF"/>
</dbReference>
<evidence type="ECO:0000256" key="1">
    <source>
        <dbReference type="ARBA" id="ARBA00004141"/>
    </source>
</evidence>
<comment type="caution">
    <text evidence="9">The sequence shown here is derived from an EMBL/GenBank/DDBJ whole genome shotgun (WGS) entry which is preliminary data.</text>
</comment>
<comment type="subcellular location">
    <subcellularLocation>
        <location evidence="1">Membrane</location>
        <topology evidence="1">Multi-pass membrane protein</topology>
    </subcellularLocation>
</comment>
<feature type="transmembrane region" description="Helical" evidence="7">
    <location>
        <begin position="94"/>
        <end position="114"/>
    </location>
</feature>
<feature type="region of interest" description="Disordered" evidence="6">
    <location>
        <begin position="1"/>
        <end position="42"/>
    </location>
</feature>
<feature type="transmembrane region" description="Helical" evidence="7">
    <location>
        <begin position="63"/>
        <end position="82"/>
    </location>
</feature>
<dbReference type="PANTHER" id="PTHR48140">
    <property type="entry name" value="FATTY ACID DESATURASE 4, CHLOROPLASTIC-RELATED"/>
    <property type="match status" value="1"/>
</dbReference>
<feature type="domain" description="Lipid desaturase" evidence="8">
    <location>
        <begin position="106"/>
        <end position="243"/>
    </location>
</feature>
<dbReference type="EMBL" id="BRYB01001588">
    <property type="protein sequence ID" value="GMI29110.1"/>
    <property type="molecule type" value="Genomic_DNA"/>
</dbReference>
<accession>A0ABQ6MNK0</accession>
<protein>
    <recommendedName>
        <fullName evidence="8">Lipid desaturase domain-containing protein</fullName>
    </recommendedName>
</protein>
<feature type="transmembrane region" description="Helical" evidence="7">
    <location>
        <begin position="172"/>
        <end position="191"/>
    </location>
</feature>
<evidence type="ECO:0000259" key="8">
    <source>
        <dbReference type="Pfam" id="PF10520"/>
    </source>
</evidence>
<evidence type="ECO:0000313" key="9">
    <source>
        <dbReference type="EMBL" id="GMI29110.1"/>
    </source>
</evidence>
<name>A0ABQ6MNK0_9STRA</name>
<evidence type="ECO:0000256" key="7">
    <source>
        <dbReference type="SAM" id="Phobius"/>
    </source>
</evidence>
<evidence type="ECO:0000256" key="4">
    <source>
        <dbReference type="ARBA" id="ARBA00022989"/>
    </source>
</evidence>
<feature type="compositionally biased region" description="Low complexity" evidence="6">
    <location>
        <begin position="19"/>
        <end position="29"/>
    </location>
</feature>
<keyword evidence="5 7" id="KW-0472">Membrane</keyword>
<proteinExistence type="inferred from homology"/>
<evidence type="ECO:0000256" key="3">
    <source>
        <dbReference type="ARBA" id="ARBA00022692"/>
    </source>
</evidence>
<evidence type="ECO:0000313" key="10">
    <source>
        <dbReference type="Proteomes" id="UP001165060"/>
    </source>
</evidence>
<reference evidence="9 10" key="1">
    <citation type="journal article" date="2023" name="Commun. Biol.">
        <title>Genome analysis of Parmales, the sister group of diatoms, reveals the evolutionary specialization of diatoms from phago-mixotrophs to photoautotrophs.</title>
        <authorList>
            <person name="Ban H."/>
            <person name="Sato S."/>
            <person name="Yoshikawa S."/>
            <person name="Yamada K."/>
            <person name="Nakamura Y."/>
            <person name="Ichinomiya M."/>
            <person name="Sato N."/>
            <person name="Blanc-Mathieu R."/>
            <person name="Endo H."/>
            <person name="Kuwata A."/>
            <person name="Ogata H."/>
        </authorList>
    </citation>
    <scope>NUCLEOTIDE SEQUENCE [LARGE SCALE GENOMIC DNA]</scope>
</reference>
<keyword evidence="3 7" id="KW-0812">Transmembrane</keyword>
<dbReference type="Pfam" id="PF10520">
    <property type="entry name" value="Lipid_desat"/>
    <property type="match status" value="1"/>
</dbReference>